<sequence length="357" mass="40548">MTLRRLWPSALLSILLVLRFILPASAIEAVYSRGVFPVFRTVWDHTFPLLPIPLFFVFWLVVILLFARSLVQWNRARKQSSAGGAWKSLPGKIWNGAALLISVFLLGWGFNYGRVPVDEQLGFNRYNPTQDELRDRVYTEAEELAILRKKVTLDTQALSSLLLPPNLEPRVRAQVAQAFTDHGYPAPGRPRARQLQPKGILLRWSTAGVYWPWAGEANIDAGLHHLQKPAVMAHEFAHAYGFGDEGTCTFWAWLAGRETNDPYLNYAFKLAYWRQIAGRLRRAEPVEYTEWRAANLDPGIRNDLQAIYDNSAKYQDIAPAVRDLTYDAYLRAQGVHGGLANYGTVIQLVEGYRHAKK</sequence>
<feature type="transmembrane region" description="Helical" evidence="1">
    <location>
        <begin position="92"/>
        <end position="110"/>
    </location>
</feature>
<dbReference type="Proteomes" id="UP000770785">
    <property type="component" value="Unassembled WGS sequence"/>
</dbReference>
<keyword evidence="1" id="KW-0472">Membrane</keyword>
<dbReference type="Pfam" id="PF12725">
    <property type="entry name" value="DUF3810"/>
    <property type="match status" value="1"/>
</dbReference>
<evidence type="ECO:0008006" key="4">
    <source>
        <dbReference type="Google" id="ProtNLM"/>
    </source>
</evidence>
<keyword evidence="3" id="KW-1185">Reference proteome</keyword>
<dbReference type="InterPro" id="IPR024294">
    <property type="entry name" value="DUF3810"/>
</dbReference>
<name>A0ABX0XC55_9BACT</name>
<evidence type="ECO:0000313" key="3">
    <source>
        <dbReference type="Proteomes" id="UP000770785"/>
    </source>
</evidence>
<dbReference type="RefSeq" id="WP_168037163.1">
    <property type="nucleotide sequence ID" value="NZ_JAATJH010000002.1"/>
</dbReference>
<protein>
    <recommendedName>
        <fullName evidence="4">DUF3810 domain-containing protein</fullName>
    </recommendedName>
</protein>
<proteinExistence type="predicted"/>
<dbReference type="EMBL" id="JAATJH010000002">
    <property type="protein sequence ID" value="NJC26418.1"/>
    <property type="molecule type" value="Genomic_DNA"/>
</dbReference>
<keyword evidence="1" id="KW-1133">Transmembrane helix</keyword>
<accession>A0ABX0XC55</accession>
<reference evidence="2 3" key="1">
    <citation type="submission" date="2020-03" db="EMBL/GenBank/DDBJ databases">
        <title>Genomic Encyclopedia of Type Strains, Phase IV (KMG-IV): sequencing the most valuable type-strain genomes for metagenomic binning, comparative biology and taxonomic classification.</title>
        <authorList>
            <person name="Goeker M."/>
        </authorList>
    </citation>
    <scope>NUCLEOTIDE SEQUENCE [LARGE SCALE GENOMIC DNA]</scope>
    <source>
        <strain evidence="2 3">DSM 105096</strain>
    </source>
</reference>
<organism evidence="2 3">
    <name type="scientific">Neolewinella antarctica</name>
    <dbReference type="NCBI Taxonomy" id="442734"/>
    <lineage>
        <taxon>Bacteria</taxon>
        <taxon>Pseudomonadati</taxon>
        <taxon>Bacteroidota</taxon>
        <taxon>Saprospiria</taxon>
        <taxon>Saprospirales</taxon>
        <taxon>Lewinellaceae</taxon>
        <taxon>Neolewinella</taxon>
    </lineage>
</organism>
<comment type="caution">
    <text evidence="2">The sequence shown here is derived from an EMBL/GenBank/DDBJ whole genome shotgun (WGS) entry which is preliminary data.</text>
</comment>
<feature type="transmembrane region" description="Helical" evidence="1">
    <location>
        <begin position="50"/>
        <end position="71"/>
    </location>
</feature>
<evidence type="ECO:0000256" key="1">
    <source>
        <dbReference type="SAM" id="Phobius"/>
    </source>
</evidence>
<keyword evidence="1" id="KW-0812">Transmembrane</keyword>
<evidence type="ECO:0000313" key="2">
    <source>
        <dbReference type="EMBL" id="NJC26418.1"/>
    </source>
</evidence>
<gene>
    <name evidence="2" type="ORF">GGR27_001917</name>
</gene>